<dbReference type="AlphaFoldDB" id="A0A370QFI1"/>
<dbReference type="PANTHER" id="PTHR12992:SF11">
    <property type="entry name" value="MITOCHONDRIAL COENZYME A DIPHOSPHATASE NUDT8"/>
    <property type="match status" value="1"/>
</dbReference>
<dbReference type="PROSITE" id="PS51462">
    <property type="entry name" value="NUDIX"/>
    <property type="match status" value="1"/>
</dbReference>
<evidence type="ECO:0000256" key="4">
    <source>
        <dbReference type="ARBA" id="ARBA00022801"/>
    </source>
</evidence>
<dbReference type="InterPro" id="IPR045121">
    <property type="entry name" value="CoAse"/>
</dbReference>
<proteinExistence type="predicted"/>
<comment type="cofactor">
    <cofactor evidence="1">
        <name>Mn(2+)</name>
        <dbReference type="ChEBI" id="CHEBI:29035"/>
    </cofactor>
</comment>
<evidence type="ECO:0000259" key="7">
    <source>
        <dbReference type="PROSITE" id="PS51462"/>
    </source>
</evidence>
<dbReference type="EMBL" id="QRAO01000002">
    <property type="protein sequence ID" value="RDK87126.1"/>
    <property type="molecule type" value="Genomic_DNA"/>
</dbReference>
<protein>
    <submittedName>
        <fullName evidence="8">8-oxo-dGTP pyrophosphatase MutT (NUDIX family)</fullName>
    </submittedName>
</protein>
<dbReference type="InterPro" id="IPR000086">
    <property type="entry name" value="NUDIX_hydrolase_dom"/>
</dbReference>
<dbReference type="Proteomes" id="UP000255317">
    <property type="component" value="Unassembled WGS sequence"/>
</dbReference>
<dbReference type="OrthoDB" id="9802805at2"/>
<dbReference type="GO" id="GO:0046872">
    <property type="term" value="F:metal ion binding"/>
    <property type="evidence" value="ECO:0007669"/>
    <property type="project" value="UniProtKB-KW"/>
</dbReference>
<dbReference type="GO" id="GO:0010945">
    <property type="term" value="F:coenzyme A diphosphatase activity"/>
    <property type="evidence" value="ECO:0007669"/>
    <property type="project" value="InterPro"/>
</dbReference>
<dbReference type="Gene3D" id="3.90.79.10">
    <property type="entry name" value="Nucleoside Triphosphate Pyrophosphohydrolase"/>
    <property type="match status" value="1"/>
</dbReference>
<reference evidence="8 9" key="1">
    <citation type="submission" date="2018-07" db="EMBL/GenBank/DDBJ databases">
        <title>Genomic Encyclopedia of Type Strains, Phase IV (KMG-IV): sequencing the most valuable type-strain genomes for metagenomic binning, comparative biology and taxonomic classification.</title>
        <authorList>
            <person name="Goeker M."/>
        </authorList>
    </citation>
    <scope>NUCLEOTIDE SEQUENCE [LARGE SCALE GENOMIC DNA]</scope>
    <source>
        <strain evidence="8 9">DSM 101478</strain>
    </source>
</reference>
<evidence type="ECO:0000256" key="2">
    <source>
        <dbReference type="ARBA" id="ARBA00001946"/>
    </source>
</evidence>
<keyword evidence="9" id="KW-1185">Reference proteome</keyword>
<keyword evidence="3" id="KW-0479">Metal-binding</keyword>
<dbReference type="CDD" id="cd03426">
    <property type="entry name" value="NUDIX_CoAse_Nudt7"/>
    <property type="match status" value="1"/>
</dbReference>
<organism evidence="8 9">
    <name type="scientific">Marinirhabdus gelatinilytica</name>
    <dbReference type="NCBI Taxonomy" id="1703343"/>
    <lineage>
        <taxon>Bacteria</taxon>
        <taxon>Pseudomonadati</taxon>
        <taxon>Bacteroidota</taxon>
        <taxon>Flavobacteriia</taxon>
        <taxon>Flavobacteriales</taxon>
        <taxon>Flavobacteriaceae</taxon>
    </lineage>
</organism>
<comment type="caution">
    <text evidence="8">The sequence shown here is derived from an EMBL/GenBank/DDBJ whole genome shotgun (WGS) entry which is preliminary data.</text>
</comment>
<evidence type="ECO:0000256" key="5">
    <source>
        <dbReference type="ARBA" id="ARBA00022842"/>
    </source>
</evidence>
<dbReference type="Pfam" id="PF00293">
    <property type="entry name" value="NUDIX"/>
    <property type="match status" value="1"/>
</dbReference>
<gene>
    <name evidence="8" type="ORF">C8D94_102308</name>
</gene>
<evidence type="ECO:0000313" key="8">
    <source>
        <dbReference type="EMBL" id="RDK87126.1"/>
    </source>
</evidence>
<dbReference type="PANTHER" id="PTHR12992">
    <property type="entry name" value="NUDIX HYDROLASE"/>
    <property type="match status" value="1"/>
</dbReference>
<accession>A0A370QFI1</accession>
<keyword evidence="4" id="KW-0378">Hydrolase</keyword>
<evidence type="ECO:0000256" key="3">
    <source>
        <dbReference type="ARBA" id="ARBA00022723"/>
    </source>
</evidence>
<sequence length="213" mass="24347">MEFSVFKDKIAKIEKLELPGEQFHLKMAPIERLLELKKKARQAKTARKAAVMVLFYPSIESKTRFVLILRKTYKGVHSAQVGFPGGKWEEGDTDFEATALRETHEEVGVHPQSVRVLKQLTEIYIPPSNFFVQPYLGFTHEYPTFVPQEKEVEAIIEVPLERFMEDAVKISKTITTSYAKDIQVPAFLLGGHVVWGATAMMLNEVREILKKLL</sequence>
<comment type="cofactor">
    <cofactor evidence="2">
        <name>Mg(2+)</name>
        <dbReference type="ChEBI" id="CHEBI:18420"/>
    </cofactor>
</comment>
<keyword evidence="5" id="KW-0460">Magnesium</keyword>
<evidence type="ECO:0000313" key="9">
    <source>
        <dbReference type="Proteomes" id="UP000255317"/>
    </source>
</evidence>
<evidence type="ECO:0000256" key="6">
    <source>
        <dbReference type="ARBA" id="ARBA00023211"/>
    </source>
</evidence>
<dbReference type="InterPro" id="IPR015797">
    <property type="entry name" value="NUDIX_hydrolase-like_dom_sf"/>
</dbReference>
<feature type="domain" description="Nudix hydrolase" evidence="7">
    <location>
        <begin position="45"/>
        <end position="181"/>
    </location>
</feature>
<evidence type="ECO:0000256" key="1">
    <source>
        <dbReference type="ARBA" id="ARBA00001936"/>
    </source>
</evidence>
<dbReference type="SUPFAM" id="SSF55811">
    <property type="entry name" value="Nudix"/>
    <property type="match status" value="1"/>
</dbReference>
<keyword evidence="6" id="KW-0464">Manganese</keyword>
<name>A0A370QFI1_9FLAO</name>
<dbReference type="RefSeq" id="WP_115123327.1">
    <property type="nucleotide sequence ID" value="NZ_QRAO01000002.1"/>
</dbReference>